<sequence length="265" mass="28907">MEAIRAYYAADREHDRLTRGLGIIELARTLDVLGRILPPPPATILDIGGGTGTYARELLRRGYAVHFLDAMPVHLERVKADPELQNLASATLGDARELPYPDASADATLLLGPLYHLQEASDRAAALAEAYRSLRAGGVVAAAIIPRAAMIFGDFSRDLPDEAYCRPMREHTYRTGRQENPEGRRGYFTSAYFHHPAELLAELKGAGFEDVQLYALEGPAAMLTDKAAVTNDPVKREGVMSACRLLEHDAGIFGFSPHVLGVGRK</sequence>
<protein>
    <submittedName>
        <fullName evidence="2">2-methoxy-6-polyprenyl-1,4-benzoquinol methylase, mitochondrial</fullName>
    </submittedName>
</protein>
<dbReference type="PANTHER" id="PTHR43591:SF24">
    <property type="entry name" value="2-METHOXY-6-POLYPRENYL-1,4-BENZOQUINOL METHYLASE, MITOCHONDRIAL"/>
    <property type="match status" value="1"/>
</dbReference>
<dbReference type="CDD" id="cd02440">
    <property type="entry name" value="AdoMet_MTases"/>
    <property type="match status" value="1"/>
</dbReference>
<feature type="domain" description="Methyltransferase type 11" evidence="1">
    <location>
        <begin position="45"/>
        <end position="141"/>
    </location>
</feature>
<organism evidence="2 3">
    <name type="scientific">Deinococcus xinjiangensis</name>
    <dbReference type="NCBI Taxonomy" id="457454"/>
    <lineage>
        <taxon>Bacteria</taxon>
        <taxon>Thermotogati</taxon>
        <taxon>Deinococcota</taxon>
        <taxon>Deinococci</taxon>
        <taxon>Deinococcales</taxon>
        <taxon>Deinococcaceae</taxon>
        <taxon>Deinococcus</taxon>
    </lineage>
</organism>
<evidence type="ECO:0000313" key="2">
    <source>
        <dbReference type="EMBL" id="GAA5502109.1"/>
    </source>
</evidence>
<dbReference type="GO" id="GO:0032259">
    <property type="term" value="P:methylation"/>
    <property type="evidence" value="ECO:0007669"/>
    <property type="project" value="UniProtKB-KW"/>
</dbReference>
<keyword evidence="3" id="KW-1185">Reference proteome</keyword>
<dbReference type="PANTHER" id="PTHR43591">
    <property type="entry name" value="METHYLTRANSFERASE"/>
    <property type="match status" value="1"/>
</dbReference>
<gene>
    <name evidence="2" type="primary">COQ5_2</name>
    <name evidence="2" type="ORF">Dxin01_01848</name>
</gene>
<dbReference type="Proteomes" id="UP001458946">
    <property type="component" value="Unassembled WGS sequence"/>
</dbReference>
<accession>A0ABP9VA11</accession>
<reference evidence="2 3" key="1">
    <citation type="submission" date="2024-02" db="EMBL/GenBank/DDBJ databases">
        <title>Deinococcus xinjiangensis NBRC 107630.</title>
        <authorList>
            <person name="Ichikawa N."/>
            <person name="Katano-Makiyama Y."/>
            <person name="Hidaka K."/>
        </authorList>
    </citation>
    <scope>NUCLEOTIDE SEQUENCE [LARGE SCALE GENOMIC DNA]</scope>
    <source>
        <strain evidence="2 3">NBRC 107630</strain>
    </source>
</reference>
<dbReference type="InterPro" id="IPR013216">
    <property type="entry name" value="Methyltransf_11"/>
</dbReference>
<proteinExistence type="predicted"/>
<dbReference type="Gene3D" id="3.40.50.150">
    <property type="entry name" value="Vaccinia Virus protein VP39"/>
    <property type="match status" value="1"/>
</dbReference>
<dbReference type="EMBL" id="BAABRN010000018">
    <property type="protein sequence ID" value="GAA5502109.1"/>
    <property type="molecule type" value="Genomic_DNA"/>
</dbReference>
<keyword evidence="2" id="KW-0489">Methyltransferase</keyword>
<name>A0ABP9VA11_9DEIO</name>
<comment type="caution">
    <text evidence="2">The sequence shown here is derived from an EMBL/GenBank/DDBJ whole genome shotgun (WGS) entry which is preliminary data.</text>
</comment>
<dbReference type="GO" id="GO:0008168">
    <property type="term" value="F:methyltransferase activity"/>
    <property type="evidence" value="ECO:0007669"/>
    <property type="project" value="UniProtKB-KW"/>
</dbReference>
<evidence type="ECO:0000313" key="3">
    <source>
        <dbReference type="Proteomes" id="UP001458946"/>
    </source>
</evidence>
<keyword evidence="2" id="KW-0808">Transferase</keyword>
<dbReference type="SUPFAM" id="SSF53335">
    <property type="entry name" value="S-adenosyl-L-methionine-dependent methyltransferases"/>
    <property type="match status" value="1"/>
</dbReference>
<dbReference type="InterPro" id="IPR029063">
    <property type="entry name" value="SAM-dependent_MTases_sf"/>
</dbReference>
<dbReference type="Pfam" id="PF08241">
    <property type="entry name" value="Methyltransf_11"/>
    <property type="match status" value="1"/>
</dbReference>
<evidence type="ECO:0000259" key="1">
    <source>
        <dbReference type="Pfam" id="PF08241"/>
    </source>
</evidence>
<dbReference type="RefSeq" id="WP_353542079.1">
    <property type="nucleotide sequence ID" value="NZ_BAABRN010000018.1"/>
</dbReference>